<dbReference type="GeneID" id="303299183"/>
<comment type="caution">
    <text evidence="1">The sequence shown here is derived from an EMBL/GenBank/DDBJ whole genome shotgun (WGS) entry which is preliminary data.</text>
</comment>
<dbReference type="EMBL" id="JBHSLN010000062">
    <property type="protein sequence ID" value="MFC5298423.1"/>
    <property type="molecule type" value="Genomic_DNA"/>
</dbReference>
<evidence type="ECO:0000313" key="1">
    <source>
        <dbReference type="EMBL" id="MFC5298423.1"/>
    </source>
</evidence>
<protein>
    <submittedName>
        <fullName evidence="1">Uncharacterized protein</fullName>
    </submittedName>
</protein>
<dbReference type="Proteomes" id="UP001595937">
    <property type="component" value="Unassembled WGS sequence"/>
</dbReference>
<gene>
    <name evidence="1" type="ORF">ACFPK8_12965</name>
</gene>
<organism evidence="1 2">
    <name type="scientific">Brachybacterium tyrofermentans</name>
    <dbReference type="NCBI Taxonomy" id="47848"/>
    <lineage>
        <taxon>Bacteria</taxon>
        <taxon>Bacillati</taxon>
        <taxon>Actinomycetota</taxon>
        <taxon>Actinomycetes</taxon>
        <taxon>Micrococcales</taxon>
        <taxon>Dermabacteraceae</taxon>
        <taxon>Brachybacterium</taxon>
    </lineage>
</organism>
<accession>A0ABW0FI33</accession>
<evidence type="ECO:0000313" key="2">
    <source>
        <dbReference type="Proteomes" id="UP001595937"/>
    </source>
</evidence>
<keyword evidence="2" id="KW-1185">Reference proteome</keyword>
<dbReference type="RefSeq" id="WP_343926381.1">
    <property type="nucleotide sequence ID" value="NZ_BAAAIR010000095.1"/>
</dbReference>
<sequence length="52" mass="5882">MSRNLFKPSFGTYPHLLVGRDQLLDEFEDAFDGILDPAGLTVLLWLFAVRGE</sequence>
<name>A0ABW0FI33_9MICO</name>
<proteinExistence type="predicted"/>
<reference evidence="2" key="1">
    <citation type="journal article" date="2019" name="Int. J. Syst. Evol. Microbiol.">
        <title>The Global Catalogue of Microorganisms (GCM) 10K type strain sequencing project: providing services to taxonomists for standard genome sequencing and annotation.</title>
        <authorList>
            <consortium name="The Broad Institute Genomics Platform"/>
            <consortium name="The Broad Institute Genome Sequencing Center for Infectious Disease"/>
            <person name="Wu L."/>
            <person name="Ma J."/>
        </authorList>
    </citation>
    <scope>NUCLEOTIDE SEQUENCE [LARGE SCALE GENOMIC DNA]</scope>
    <source>
        <strain evidence="2">CGMCC 1.16455</strain>
    </source>
</reference>